<dbReference type="RefSeq" id="WP_160939265.1">
    <property type="nucleotide sequence ID" value="NZ_SNVJ01000029.1"/>
</dbReference>
<feature type="transmembrane region" description="Helical" evidence="6">
    <location>
        <begin position="52"/>
        <end position="71"/>
    </location>
</feature>
<proteinExistence type="inferred from homology"/>
<feature type="transmembrane region" description="Helical" evidence="6">
    <location>
        <begin position="291"/>
        <end position="312"/>
    </location>
</feature>
<dbReference type="PANTHER" id="PTHR32322:SF2">
    <property type="entry name" value="EAMA DOMAIN-CONTAINING PROTEIN"/>
    <property type="match status" value="1"/>
</dbReference>
<keyword evidence="4 6" id="KW-1133">Transmembrane helix</keyword>
<feature type="transmembrane region" description="Helical" evidence="6">
    <location>
        <begin position="78"/>
        <end position="100"/>
    </location>
</feature>
<feature type="transmembrane region" description="Helical" evidence="6">
    <location>
        <begin position="169"/>
        <end position="189"/>
    </location>
</feature>
<feature type="domain" description="EamA" evidence="7">
    <location>
        <begin position="23"/>
        <end position="155"/>
    </location>
</feature>
<feature type="transmembrane region" description="Helical" evidence="6">
    <location>
        <begin position="234"/>
        <end position="253"/>
    </location>
</feature>
<dbReference type="AlphaFoldDB" id="A0A845BR44"/>
<evidence type="ECO:0000256" key="5">
    <source>
        <dbReference type="ARBA" id="ARBA00023136"/>
    </source>
</evidence>
<reference evidence="8 9" key="1">
    <citation type="submission" date="2019-03" db="EMBL/GenBank/DDBJ databases">
        <title>Roseomonas sp. a novel Roseomonas species isolated from Sea whip Gorgonian.</title>
        <authorList>
            <person name="Li F."/>
            <person name="Pan X."/>
            <person name="Huang S."/>
            <person name="Li Z."/>
            <person name="Meng B."/>
        </authorList>
    </citation>
    <scope>NUCLEOTIDE SEQUENCE [LARGE SCALE GENOMIC DNA]</scope>
    <source>
        <strain evidence="8 9">M0104</strain>
    </source>
</reference>
<keyword evidence="5 6" id="KW-0472">Membrane</keyword>
<dbReference type="EMBL" id="SNVJ01000029">
    <property type="protein sequence ID" value="MXP65859.1"/>
    <property type="molecule type" value="Genomic_DNA"/>
</dbReference>
<comment type="caution">
    <text evidence="8">The sequence shown here is derived from an EMBL/GenBank/DDBJ whole genome shotgun (WGS) entry which is preliminary data.</text>
</comment>
<dbReference type="SUPFAM" id="SSF103481">
    <property type="entry name" value="Multidrug resistance efflux transporter EmrE"/>
    <property type="match status" value="2"/>
</dbReference>
<dbReference type="InterPro" id="IPR037185">
    <property type="entry name" value="EmrE-like"/>
</dbReference>
<sequence length="314" mass="32459">MSPPKLVADSHLPQGTPSGPRWLVILLFLGAPLLFASNMVGARWLSGSVPPVTLAFGRWTVAALLLLPLVWPHLRQGALWRAPAGALALLALLGGVASVAPQYGAARYTSAGNIALIAAMSPLLVAIIERVVWGVRLRPAMLAGIGCAFCGIAVAAFRGDMAALLRLELNSGDALMFGAILAWAGYTALLRHHPVPLPPMLLIWVVATGGALGMVPLVALEWASMGVPALGAQAFWGMLFLGIVAGIGAYGAFARVVGMLGAARASMSMYLVPAYALALGAAILGESLHPYHAVAMALVLGGVALGTLRLPLHR</sequence>
<dbReference type="Pfam" id="PF00892">
    <property type="entry name" value="EamA"/>
    <property type="match status" value="2"/>
</dbReference>
<evidence type="ECO:0000256" key="6">
    <source>
        <dbReference type="SAM" id="Phobius"/>
    </source>
</evidence>
<feature type="domain" description="EamA" evidence="7">
    <location>
        <begin position="171"/>
        <end position="305"/>
    </location>
</feature>
<dbReference type="OrthoDB" id="9806889at2"/>
<feature type="transmembrane region" description="Helical" evidence="6">
    <location>
        <begin position="201"/>
        <end position="222"/>
    </location>
</feature>
<evidence type="ECO:0000256" key="1">
    <source>
        <dbReference type="ARBA" id="ARBA00004141"/>
    </source>
</evidence>
<dbReference type="InterPro" id="IPR000620">
    <property type="entry name" value="EamA_dom"/>
</dbReference>
<evidence type="ECO:0000256" key="3">
    <source>
        <dbReference type="ARBA" id="ARBA00022692"/>
    </source>
</evidence>
<comment type="similarity">
    <text evidence="2">Belongs to the EamA transporter family.</text>
</comment>
<comment type="subcellular location">
    <subcellularLocation>
        <location evidence="1">Membrane</location>
        <topology evidence="1">Multi-pass membrane protein</topology>
    </subcellularLocation>
</comment>
<accession>A0A845BR44</accession>
<dbReference type="PANTHER" id="PTHR32322">
    <property type="entry name" value="INNER MEMBRANE TRANSPORTER"/>
    <property type="match status" value="1"/>
</dbReference>
<gene>
    <name evidence="8" type="ORF">E0493_21135</name>
</gene>
<evidence type="ECO:0000259" key="7">
    <source>
        <dbReference type="Pfam" id="PF00892"/>
    </source>
</evidence>
<dbReference type="InterPro" id="IPR050638">
    <property type="entry name" value="AA-Vitamin_Transporters"/>
</dbReference>
<feature type="transmembrane region" description="Helical" evidence="6">
    <location>
        <begin position="140"/>
        <end position="157"/>
    </location>
</feature>
<dbReference type="Proteomes" id="UP000460715">
    <property type="component" value="Unassembled WGS sequence"/>
</dbReference>
<feature type="transmembrane region" description="Helical" evidence="6">
    <location>
        <begin position="265"/>
        <end position="285"/>
    </location>
</feature>
<evidence type="ECO:0000313" key="9">
    <source>
        <dbReference type="Proteomes" id="UP000460715"/>
    </source>
</evidence>
<evidence type="ECO:0000256" key="2">
    <source>
        <dbReference type="ARBA" id="ARBA00007362"/>
    </source>
</evidence>
<dbReference type="GO" id="GO:0016020">
    <property type="term" value="C:membrane"/>
    <property type="evidence" value="ECO:0007669"/>
    <property type="project" value="UniProtKB-SubCell"/>
</dbReference>
<feature type="transmembrane region" description="Helical" evidence="6">
    <location>
        <begin position="21"/>
        <end position="40"/>
    </location>
</feature>
<evidence type="ECO:0000313" key="8">
    <source>
        <dbReference type="EMBL" id="MXP65859.1"/>
    </source>
</evidence>
<organism evidence="8 9">
    <name type="scientific">Teichococcus coralli</name>
    <dbReference type="NCBI Taxonomy" id="2545983"/>
    <lineage>
        <taxon>Bacteria</taxon>
        <taxon>Pseudomonadati</taxon>
        <taxon>Pseudomonadota</taxon>
        <taxon>Alphaproteobacteria</taxon>
        <taxon>Acetobacterales</taxon>
        <taxon>Roseomonadaceae</taxon>
        <taxon>Roseomonas</taxon>
    </lineage>
</organism>
<name>A0A845BR44_9PROT</name>
<feature type="transmembrane region" description="Helical" evidence="6">
    <location>
        <begin position="106"/>
        <end position="128"/>
    </location>
</feature>
<keyword evidence="9" id="KW-1185">Reference proteome</keyword>
<evidence type="ECO:0000256" key="4">
    <source>
        <dbReference type="ARBA" id="ARBA00022989"/>
    </source>
</evidence>
<keyword evidence="3 6" id="KW-0812">Transmembrane</keyword>
<protein>
    <submittedName>
        <fullName evidence="8">DMT family transporter</fullName>
    </submittedName>
</protein>